<organism evidence="13 15">
    <name type="scientific">Dracunculus medinensis</name>
    <name type="common">Guinea worm</name>
    <dbReference type="NCBI Taxonomy" id="318479"/>
    <lineage>
        <taxon>Eukaryota</taxon>
        <taxon>Metazoa</taxon>
        <taxon>Ecdysozoa</taxon>
        <taxon>Nematoda</taxon>
        <taxon>Chromadorea</taxon>
        <taxon>Rhabditida</taxon>
        <taxon>Spirurina</taxon>
        <taxon>Dracunculoidea</taxon>
        <taxon>Dracunculidae</taxon>
        <taxon>Dracunculus</taxon>
    </lineage>
</organism>
<dbReference type="WBParaSite" id="DME_0000157201-mRNA-1">
    <property type="protein sequence ID" value="DME_0000157201-mRNA-1"/>
    <property type="gene ID" value="DME_0000157201"/>
</dbReference>
<evidence type="ECO:0000256" key="11">
    <source>
        <dbReference type="SAM" id="Phobius"/>
    </source>
</evidence>
<dbReference type="AlphaFoldDB" id="A0A0N4U476"/>
<dbReference type="STRING" id="318479.A0A0N4U476"/>
<feature type="repeat" description="Solcar" evidence="9">
    <location>
        <begin position="213"/>
        <end position="296"/>
    </location>
</feature>
<dbReference type="InterPro" id="IPR018108">
    <property type="entry name" value="MCP_transmembrane"/>
</dbReference>
<evidence type="ECO:0000256" key="4">
    <source>
        <dbReference type="ARBA" id="ARBA00022692"/>
    </source>
</evidence>
<proteinExistence type="inferred from homology"/>
<evidence type="ECO:0000256" key="8">
    <source>
        <dbReference type="ARBA" id="ARBA00023136"/>
    </source>
</evidence>
<dbReference type="OrthoDB" id="193856at2759"/>
<evidence type="ECO:0000256" key="10">
    <source>
        <dbReference type="RuleBase" id="RU000488"/>
    </source>
</evidence>
<comment type="similarity">
    <text evidence="2 10">Belongs to the mitochondrial carrier (TC 2.A.29) family.</text>
</comment>
<keyword evidence="5" id="KW-0677">Repeat</keyword>
<evidence type="ECO:0000256" key="7">
    <source>
        <dbReference type="ARBA" id="ARBA00023128"/>
    </source>
</evidence>
<dbReference type="PANTHER" id="PTHR45624:SF61">
    <property type="entry name" value="MITOCHONDRIAL BASIC AMINO ACIDS TRANSPORTER"/>
    <property type="match status" value="1"/>
</dbReference>
<evidence type="ECO:0000313" key="13">
    <source>
        <dbReference type="Proteomes" id="UP000038040"/>
    </source>
</evidence>
<dbReference type="GO" id="GO:0005289">
    <property type="term" value="F:high-affinity L-arginine transmembrane transporter activity"/>
    <property type="evidence" value="ECO:0007669"/>
    <property type="project" value="TreeGrafter"/>
</dbReference>
<dbReference type="GO" id="GO:0031966">
    <property type="term" value="C:mitochondrial membrane"/>
    <property type="evidence" value="ECO:0007669"/>
    <property type="project" value="UniProtKB-SubCell"/>
</dbReference>
<feature type="repeat" description="Solcar" evidence="9">
    <location>
        <begin position="84"/>
        <end position="173"/>
    </location>
</feature>
<dbReference type="Proteomes" id="UP000274756">
    <property type="component" value="Unassembled WGS sequence"/>
</dbReference>
<evidence type="ECO:0000256" key="1">
    <source>
        <dbReference type="ARBA" id="ARBA00004225"/>
    </source>
</evidence>
<keyword evidence="4 9" id="KW-0812">Transmembrane</keyword>
<sequence length="350" mass="39285">RSIPSSGIAGVLAGHPLDTVKVQLQTQAPGQYTGTIHCFRSIIKNEGIAGLFKGISSPLATLSLTNAIIFGIYGHIVRQFEDQCSIKTHFIAGFTAGLAQSLISSPMELLKLHVQIQNDSLGVKKYRSPYDCLQKVVSQKGYKYLFRQYLYYFCTIRALFPCVFDCSFFLCHTFFFRGLLITQLRDAPSFGIYFASYEHIARLLSKDGNVESLTTSQLLFAGGLAGLSSWFFNYPTDVVKTTFQANSQHSSYAEAMKYIYKTYGIRGFFSGLNSTLLRAFPCNAATFFTVEWSHRLLQYINNALQNSNQQRLTLGPGQQTVYGLWETHYSFMAEAGCTFIDPMVHGNRFI</sequence>
<keyword evidence="7" id="KW-0496">Mitochondrion</keyword>
<keyword evidence="8 9" id="KW-0472">Membrane</keyword>
<dbReference type="PROSITE" id="PS50920">
    <property type="entry name" value="SOLCAR"/>
    <property type="match status" value="3"/>
</dbReference>
<dbReference type="Proteomes" id="UP000038040">
    <property type="component" value="Unplaced"/>
</dbReference>
<evidence type="ECO:0000256" key="3">
    <source>
        <dbReference type="ARBA" id="ARBA00022448"/>
    </source>
</evidence>
<evidence type="ECO:0000313" key="15">
    <source>
        <dbReference type="WBParaSite" id="DME_0000157201-mRNA-1"/>
    </source>
</evidence>
<protein>
    <submittedName>
        <fullName evidence="15">Mitochondrial carnitine-acylcarnitine carrier protein</fullName>
    </submittedName>
</protein>
<dbReference type="EMBL" id="UYYG01001154">
    <property type="protein sequence ID" value="VDN55959.1"/>
    <property type="molecule type" value="Genomic_DNA"/>
</dbReference>
<dbReference type="Gene3D" id="1.50.40.10">
    <property type="entry name" value="Mitochondrial carrier domain"/>
    <property type="match status" value="2"/>
</dbReference>
<dbReference type="Pfam" id="PF00153">
    <property type="entry name" value="Mito_carr"/>
    <property type="match status" value="3"/>
</dbReference>
<name>A0A0N4U476_DRAME</name>
<comment type="subcellular location">
    <subcellularLocation>
        <location evidence="1">Mitochondrion membrane</location>
        <topology evidence="1">Multi-pass membrane protein</topology>
    </subcellularLocation>
</comment>
<dbReference type="InterPro" id="IPR050567">
    <property type="entry name" value="Mitochondrial_Carrier"/>
</dbReference>
<keyword evidence="3 10" id="KW-0813">Transport</keyword>
<keyword evidence="14" id="KW-1185">Reference proteome</keyword>
<evidence type="ECO:0000313" key="12">
    <source>
        <dbReference type="EMBL" id="VDN55959.1"/>
    </source>
</evidence>
<dbReference type="InterPro" id="IPR023395">
    <property type="entry name" value="MCP_dom_sf"/>
</dbReference>
<reference evidence="12 14" key="2">
    <citation type="submission" date="2018-11" db="EMBL/GenBank/DDBJ databases">
        <authorList>
            <consortium name="Pathogen Informatics"/>
        </authorList>
    </citation>
    <scope>NUCLEOTIDE SEQUENCE [LARGE SCALE GENOMIC DNA]</scope>
</reference>
<reference evidence="15" key="1">
    <citation type="submission" date="2017-02" db="UniProtKB">
        <authorList>
            <consortium name="WormBaseParasite"/>
        </authorList>
    </citation>
    <scope>IDENTIFICATION</scope>
</reference>
<dbReference type="SUPFAM" id="SSF103506">
    <property type="entry name" value="Mitochondrial carrier"/>
    <property type="match status" value="1"/>
</dbReference>
<feature type="repeat" description="Solcar" evidence="9">
    <location>
        <begin position="1"/>
        <end position="79"/>
    </location>
</feature>
<evidence type="ECO:0000313" key="14">
    <source>
        <dbReference type="Proteomes" id="UP000274756"/>
    </source>
</evidence>
<evidence type="ECO:0000256" key="9">
    <source>
        <dbReference type="PROSITE-ProRule" id="PRU00282"/>
    </source>
</evidence>
<evidence type="ECO:0000256" key="2">
    <source>
        <dbReference type="ARBA" id="ARBA00006375"/>
    </source>
</evidence>
<gene>
    <name evidence="12" type="ORF">DME_LOCUS5932</name>
</gene>
<feature type="transmembrane region" description="Helical" evidence="11">
    <location>
        <begin position="149"/>
        <end position="175"/>
    </location>
</feature>
<accession>A0A0N4U476</accession>
<dbReference type="PANTHER" id="PTHR45624">
    <property type="entry name" value="MITOCHONDRIAL BASIC AMINO ACIDS TRANSPORTER-RELATED"/>
    <property type="match status" value="1"/>
</dbReference>
<evidence type="ECO:0000256" key="6">
    <source>
        <dbReference type="ARBA" id="ARBA00022989"/>
    </source>
</evidence>
<dbReference type="GO" id="GO:1990575">
    <property type="term" value="P:mitochondrial L-ornithine transmembrane transport"/>
    <property type="evidence" value="ECO:0007669"/>
    <property type="project" value="TreeGrafter"/>
</dbReference>
<evidence type="ECO:0000256" key="5">
    <source>
        <dbReference type="ARBA" id="ARBA00022737"/>
    </source>
</evidence>
<keyword evidence="6 11" id="KW-1133">Transmembrane helix</keyword>